<evidence type="ECO:0000313" key="3">
    <source>
        <dbReference type="Proteomes" id="UP000077069"/>
    </source>
</evidence>
<reference evidence="2 3" key="1">
    <citation type="submission" date="2016-05" db="EMBL/GenBank/DDBJ databases">
        <title>Comparative analysis of secretome profiles of manganese(II)-oxidizing ascomycete fungi.</title>
        <authorList>
            <consortium name="DOE Joint Genome Institute"/>
            <person name="Zeiner C.A."/>
            <person name="Purvine S.O."/>
            <person name="Zink E.M."/>
            <person name="Wu S."/>
            <person name="Pasa-Tolic L."/>
            <person name="Chaput D.L."/>
            <person name="Haridas S."/>
            <person name="Grigoriev I.V."/>
            <person name="Santelli C.M."/>
            <person name="Hansel C.M."/>
        </authorList>
    </citation>
    <scope>NUCLEOTIDE SEQUENCE [LARGE SCALE GENOMIC DNA]</scope>
    <source>
        <strain evidence="2 3">AP3s5-JAC2a</strain>
    </source>
</reference>
<feature type="compositionally biased region" description="Basic and acidic residues" evidence="1">
    <location>
        <begin position="127"/>
        <end position="136"/>
    </location>
</feature>
<dbReference type="EMBL" id="KV441549">
    <property type="protein sequence ID" value="OAG09181.1"/>
    <property type="molecule type" value="Genomic_DNA"/>
</dbReference>
<dbReference type="RefSeq" id="XP_018039546.1">
    <property type="nucleotide sequence ID" value="XM_018184524.1"/>
</dbReference>
<dbReference type="AlphaFoldDB" id="A0A177CPN0"/>
<name>A0A177CPN0_9PLEO</name>
<accession>A0A177CPN0</accession>
<organism evidence="2 3">
    <name type="scientific">Paraphaeosphaeria sporulosa</name>
    <dbReference type="NCBI Taxonomy" id="1460663"/>
    <lineage>
        <taxon>Eukaryota</taxon>
        <taxon>Fungi</taxon>
        <taxon>Dikarya</taxon>
        <taxon>Ascomycota</taxon>
        <taxon>Pezizomycotina</taxon>
        <taxon>Dothideomycetes</taxon>
        <taxon>Pleosporomycetidae</taxon>
        <taxon>Pleosporales</taxon>
        <taxon>Massarineae</taxon>
        <taxon>Didymosphaeriaceae</taxon>
        <taxon>Paraphaeosphaeria</taxon>
    </lineage>
</organism>
<feature type="compositionally biased region" description="Basic and acidic residues" evidence="1">
    <location>
        <begin position="144"/>
        <end position="155"/>
    </location>
</feature>
<feature type="region of interest" description="Disordered" evidence="1">
    <location>
        <begin position="126"/>
        <end position="155"/>
    </location>
</feature>
<protein>
    <submittedName>
        <fullName evidence="2">Uncharacterized protein</fullName>
    </submittedName>
</protein>
<dbReference type="InParanoid" id="A0A177CPN0"/>
<proteinExistence type="predicted"/>
<evidence type="ECO:0000256" key="1">
    <source>
        <dbReference type="SAM" id="MobiDB-lite"/>
    </source>
</evidence>
<sequence length="155" mass="17246">MPPTFVARLLELRKRVSERAVGPWTEIKSALKEREAAVNVIEATDEFLAAHGRKKLKLQTPWKVQKETPNKAIIWVQGLLTKVDSPGNGIRNSFNELKSAGNAGAATNKFLAAHDGEMAQLQTTGEVQRKPLEKATARLQGRWNGEDSPRKRPRV</sequence>
<dbReference type="GeneID" id="28768010"/>
<keyword evidence="3" id="KW-1185">Reference proteome</keyword>
<gene>
    <name evidence="2" type="ORF">CC84DRAFT_1255296</name>
</gene>
<dbReference type="Proteomes" id="UP000077069">
    <property type="component" value="Unassembled WGS sequence"/>
</dbReference>
<evidence type="ECO:0000313" key="2">
    <source>
        <dbReference type="EMBL" id="OAG09181.1"/>
    </source>
</evidence>